<reference evidence="1 2" key="1">
    <citation type="submission" date="2019-03" db="EMBL/GenBank/DDBJ databases">
        <authorList>
            <person name="Jensen L."/>
            <person name="Storgaard J."/>
            <person name="Sulaj E."/>
            <person name="Schramm A."/>
            <person name="Marshall I.P.G."/>
        </authorList>
    </citation>
    <scope>NUCLEOTIDE SEQUENCE [LARGE SCALE GENOMIC DNA]</scope>
    <source>
        <strain evidence="1 2">2017H2G3</strain>
    </source>
</reference>
<dbReference type="Proteomes" id="UP000293846">
    <property type="component" value="Unassembled WGS sequence"/>
</dbReference>
<dbReference type="EMBL" id="SJTH01000057">
    <property type="protein sequence ID" value="TCJ01579.1"/>
    <property type="molecule type" value="Genomic_DNA"/>
</dbReference>
<comment type="caution">
    <text evidence="1">The sequence shown here is derived from an EMBL/GenBank/DDBJ whole genome shotgun (WGS) entry which is preliminary data.</text>
</comment>
<dbReference type="OrthoDB" id="2051942at2"/>
<protein>
    <submittedName>
        <fullName evidence="1">Phage head-tail adapter protein</fullName>
    </submittedName>
</protein>
<sequence length="98" mass="11427">MNDILFFPIISTVEDDLGQIEEIETYSDQIFSEKKPIAQTEFFQAGQSGIKPSCLLVVSVFDYSNQEKLMYNDKIYSIYRTYERTDEKVELYCEVRAG</sequence>
<evidence type="ECO:0000313" key="2">
    <source>
        <dbReference type="Proteomes" id="UP000293846"/>
    </source>
</evidence>
<dbReference type="RefSeq" id="WP_131238538.1">
    <property type="nucleotide sequence ID" value="NZ_SJTH01000057.1"/>
</dbReference>
<keyword evidence="2" id="KW-1185">Reference proteome</keyword>
<accession>A0A4R1AV11</accession>
<dbReference type="AlphaFoldDB" id="A0A4R1AV11"/>
<name>A0A4R1AV11_9BACI</name>
<dbReference type="NCBIfam" id="TIGR01563">
    <property type="entry name" value="gp16_SPP1"/>
    <property type="match status" value="1"/>
</dbReference>
<proteinExistence type="predicted"/>
<dbReference type="InterPro" id="IPR008767">
    <property type="entry name" value="Phage_SPP1_head-tail_adaptor"/>
</dbReference>
<gene>
    <name evidence="1" type="ORF">E0Y62_23390</name>
</gene>
<organism evidence="1 2">
    <name type="scientific">Cytobacillus praedii</name>
    <dbReference type="NCBI Taxonomy" id="1742358"/>
    <lineage>
        <taxon>Bacteria</taxon>
        <taxon>Bacillati</taxon>
        <taxon>Bacillota</taxon>
        <taxon>Bacilli</taxon>
        <taxon>Bacillales</taxon>
        <taxon>Bacillaceae</taxon>
        <taxon>Cytobacillus</taxon>
    </lineage>
</organism>
<evidence type="ECO:0000313" key="1">
    <source>
        <dbReference type="EMBL" id="TCJ01579.1"/>
    </source>
</evidence>